<evidence type="ECO:0000313" key="2">
    <source>
        <dbReference type="Proteomes" id="UP001054945"/>
    </source>
</evidence>
<name>A0AAV4Q2B1_CAEEX</name>
<sequence>MPSYKNLTRIAKAKTFRDFRRLQSLASCQYRGPLRSYQDYNLE</sequence>
<comment type="caution">
    <text evidence="1">The sequence shown here is derived from an EMBL/GenBank/DDBJ whole genome shotgun (WGS) entry which is preliminary data.</text>
</comment>
<keyword evidence="2" id="KW-1185">Reference proteome</keyword>
<feature type="non-terminal residue" evidence="1">
    <location>
        <position position="43"/>
    </location>
</feature>
<evidence type="ECO:0000313" key="1">
    <source>
        <dbReference type="EMBL" id="GIY03160.1"/>
    </source>
</evidence>
<dbReference type="Proteomes" id="UP001054945">
    <property type="component" value="Unassembled WGS sequence"/>
</dbReference>
<protein>
    <submittedName>
        <fullName evidence="1">Uncharacterized protein</fullName>
    </submittedName>
</protein>
<reference evidence="1 2" key="1">
    <citation type="submission" date="2021-06" db="EMBL/GenBank/DDBJ databases">
        <title>Caerostris extrusa draft genome.</title>
        <authorList>
            <person name="Kono N."/>
            <person name="Arakawa K."/>
        </authorList>
    </citation>
    <scope>NUCLEOTIDE SEQUENCE [LARGE SCALE GENOMIC DNA]</scope>
</reference>
<gene>
    <name evidence="1" type="ORF">CEXT_754021</name>
</gene>
<accession>A0AAV4Q2B1</accession>
<dbReference type="AlphaFoldDB" id="A0AAV4Q2B1"/>
<proteinExistence type="predicted"/>
<dbReference type="EMBL" id="BPLR01005549">
    <property type="protein sequence ID" value="GIY03160.1"/>
    <property type="molecule type" value="Genomic_DNA"/>
</dbReference>
<organism evidence="1 2">
    <name type="scientific">Caerostris extrusa</name>
    <name type="common">Bark spider</name>
    <name type="synonym">Caerostris bankana</name>
    <dbReference type="NCBI Taxonomy" id="172846"/>
    <lineage>
        <taxon>Eukaryota</taxon>
        <taxon>Metazoa</taxon>
        <taxon>Ecdysozoa</taxon>
        <taxon>Arthropoda</taxon>
        <taxon>Chelicerata</taxon>
        <taxon>Arachnida</taxon>
        <taxon>Araneae</taxon>
        <taxon>Araneomorphae</taxon>
        <taxon>Entelegynae</taxon>
        <taxon>Araneoidea</taxon>
        <taxon>Araneidae</taxon>
        <taxon>Caerostris</taxon>
    </lineage>
</organism>